<dbReference type="InterPro" id="IPR011009">
    <property type="entry name" value="Kinase-like_dom_sf"/>
</dbReference>
<keyword evidence="2" id="KW-0812">Transmembrane</keyword>
<dbReference type="PANTHER" id="PTHR10566">
    <property type="entry name" value="CHAPERONE-ACTIVITY OF BC1 COMPLEX CABC1 -RELATED"/>
    <property type="match status" value="1"/>
</dbReference>
<dbReference type="HOGENOM" id="CLU_006533_0_2_0"/>
<dbReference type="GO" id="GO:0004672">
    <property type="term" value="F:protein kinase activity"/>
    <property type="evidence" value="ECO:0007669"/>
    <property type="project" value="InterPro"/>
</dbReference>
<dbReference type="GO" id="GO:0005524">
    <property type="term" value="F:ATP binding"/>
    <property type="evidence" value="ECO:0007669"/>
    <property type="project" value="InterPro"/>
</dbReference>
<keyword evidence="2" id="KW-0472">Membrane</keyword>
<dbReference type="PROSITE" id="PS50011">
    <property type="entry name" value="PROTEIN_KINASE_DOM"/>
    <property type="match status" value="1"/>
</dbReference>
<dbReference type="InterPro" id="IPR004147">
    <property type="entry name" value="ABC1_dom"/>
</dbReference>
<dbReference type="STRING" id="653733.Selin_2050"/>
<dbReference type="PANTHER" id="PTHR10566:SF113">
    <property type="entry name" value="PROTEIN ACTIVITY OF BC1 COMPLEX KINASE 7, CHLOROPLASTIC"/>
    <property type="match status" value="1"/>
</dbReference>
<evidence type="ECO:0000256" key="2">
    <source>
        <dbReference type="SAM" id="Phobius"/>
    </source>
</evidence>
<keyword evidence="2" id="KW-1133">Transmembrane helix</keyword>
<dbReference type="Pfam" id="PF03109">
    <property type="entry name" value="ABC1"/>
    <property type="match status" value="1"/>
</dbReference>
<dbReference type="OrthoDB" id="9795390at2"/>
<feature type="transmembrane region" description="Helical" evidence="2">
    <location>
        <begin position="491"/>
        <end position="510"/>
    </location>
</feature>
<dbReference type="SUPFAM" id="SSF56112">
    <property type="entry name" value="Protein kinase-like (PK-like)"/>
    <property type="match status" value="1"/>
</dbReference>
<dbReference type="EMBL" id="CP002432">
    <property type="protein sequence ID" value="ADU66770.1"/>
    <property type="molecule type" value="Genomic_DNA"/>
</dbReference>
<evidence type="ECO:0000313" key="5">
    <source>
        <dbReference type="Proteomes" id="UP000002572"/>
    </source>
</evidence>
<feature type="transmembrane region" description="Helical" evidence="2">
    <location>
        <begin position="516"/>
        <end position="543"/>
    </location>
</feature>
<evidence type="ECO:0000313" key="4">
    <source>
        <dbReference type="EMBL" id="ADU66770.1"/>
    </source>
</evidence>
<feature type="domain" description="Protein kinase" evidence="3">
    <location>
        <begin position="116"/>
        <end position="484"/>
    </location>
</feature>
<dbReference type="InterPro" id="IPR050154">
    <property type="entry name" value="UbiB_kinase"/>
</dbReference>
<proteinExistence type="inferred from homology"/>
<reference evidence="4 5" key="1">
    <citation type="submission" date="2010-12" db="EMBL/GenBank/DDBJ databases">
        <title>Complete sequence of Desulfurispirillum indicum S5.</title>
        <authorList>
            <consortium name="US DOE Joint Genome Institute"/>
            <person name="Lucas S."/>
            <person name="Copeland A."/>
            <person name="Lapidus A."/>
            <person name="Cheng J.-F."/>
            <person name="Goodwin L."/>
            <person name="Pitluck S."/>
            <person name="Chertkov O."/>
            <person name="Held B."/>
            <person name="Detter J.C."/>
            <person name="Han C."/>
            <person name="Tapia R."/>
            <person name="Land M."/>
            <person name="Hauser L."/>
            <person name="Kyrpides N."/>
            <person name="Ivanova N."/>
            <person name="Mikhailova N."/>
            <person name="Haggblom M."/>
            <person name="Rauschenbach I."/>
            <person name="Bini E."/>
            <person name="Woyke T."/>
        </authorList>
    </citation>
    <scope>NUCLEOTIDE SEQUENCE [LARGE SCALE GENOMIC DNA]</scope>
    <source>
        <strain evidence="5">ATCC BAA-1389 / DSM 22839 / S5</strain>
    </source>
</reference>
<evidence type="ECO:0000256" key="1">
    <source>
        <dbReference type="ARBA" id="ARBA00009670"/>
    </source>
</evidence>
<dbReference type="CDD" id="cd05121">
    <property type="entry name" value="ABC1_ADCK3-like"/>
    <property type="match status" value="1"/>
</dbReference>
<organism evidence="4 5">
    <name type="scientific">Desulfurispirillum indicum (strain ATCC BAA-1389 / DSM 22839 / S5)</name>
    <dbReference type="NCBI Taxonomy" id="653733"/>
    <lineage>
        <taxon>Bacteria</taxon>
        <taxon>Pseudomonadati</taxon>
        <taxon>Chrysiogenota</taxon>
        <taxon>Chrysiogenia</taxon>
        <taxon>Chrysiogenales</taxon>
        <taxon>Chrysiogenaceae</taxon>
        <taxon>Desulfurispirillum</taxon>
    </lineage>
</organism>
<dbReference type="KEGG" id="din:Selin_2050"/>
<dbReference type="AlphaFoldDB" id="E6W2U5"/>
<keyword evidence="5" id="KW-1185">Reference proteome</keyword>
<evidence type="ECO:0000259" key="3">
    <source>
        <dbReference type="PROSITE" id="PS50011"/>
    </source>
</evidence>
<dbReference type="eggNOG" id="COG0661">
    <property type="taxonomic scope" value="Bacteria"/>
</dbReference>
<dbReference type="RefSeq" id="WP_013506650.1">
    <property type="nucleotide sequence ID" value="NC_014836.1"/>
</dbReference>
<sequence length="553" mass="62516">MFFPRPRKIRRYKDIVRFLIKHANRDFIRGTGLEREVIGSQKLKGDPIQFVRDLELLGPTFVKLGQIFSTRADLLPKPYIEALSRLQDEVEPFAWQDVEKTIVQELGHPIATLFADFESTPMAAGSLGQVHRAHLHTGQQVAVKIQRPAIQSIILEDLDIIQEIAGTVDRHTEIGRKYMFEEMVDEFRKTLLRELDYTLEQQNLLIMGKILQPYPDMGVPRPIDSHCTSKVLTMEYVRGVPLQDHPGLRNNCFPQGRELAEQLFKSYLDQVLVEGFFHADPHPGNIFITDTGKLILLDLGMVSRIAPRSQENLLKLLLALSEGDGHEVAKISLKIATRLPGLDENKFIRQVGDMVLLYKDATVAQMQAGHVVMELARIATANNIRPAPELTTLGKALLHLDEIGRVLDPAFNPAQALKEHSESILRRHLLKSFSSARAFSSLLEGRELMEKFPRRLNEFTESLSRNEVEVKVRAFDESRLMGHLQSMTNRVTMGIVLAALILGAAMLTNVPSDHTVFGYPIIAMVFFVIAAAWGFALVISIFLQDRKSRKMPR</sequence>
<dbReference type="InterPro" id="IPR000719">
    <property type="entry name" value="Prot_kinase_dom"/>
</dbReference>
<dbReference type="FunCoup" id="E6W2U5">
    <property type="interactions" value="305"/>
</dbReference>
<dbReference type="InParanoid" id="E6W2U5"/>
<protein>
    <submittedName>
        <fullName evidence="4">ABC-1 domain-containing protein</fullName>
    </submittedName>
</protein>
<gene>
    <name evidence="4" type="ordered locus">Selin_2050</name>
</gene>
<dbReference type="Gene3D" id="1.10.510.10">
    <property type="entry name" value="Transferase(Phosphotransferase) domain 1"/>
    <property type="match status" value="1"/>
</dbReference>
<comment type="similarity">
    <text evidence="1">Belongs to the protein kinase superfamily. ADCK protein kinase family.</text>
</comment>
<name>E6W2U5_DESIS</name>
<dbReference type="Proteomes" id="UP000002572">
    <property type="component" value="Chromosome"/>
</dbReference>
<accession>E6W2U5</accession>